<proteinExistence type="predicted"/>
<accession>A0A3N4J6Q8</accession>
<protein>
    <submittedName>
        <fullName evidence="1">Uncharacterized protein</fullName>
    </submittedName>
</protein>
<dbReference type="Proteomes" id="UP000276215">
    <property type="component" value="Unassembled WGS sequence"/>
</dbReference>
<evidence type="ECO:0000313" key="2">
    <source>
        <dbReference type="Proteomes" id="UP000276215"/>
    </source>
</evidence>
<gene>
    <name evidence="1" type="ORF">L873DRAFT_1822592</name>
</gene>
<dbReference type="EMBL" id="ML120568">
    <property type="protein sequence ID" value="RPA89564.1"/>
    <property type="molecule type" value="Genomic_DNA"/>
</dbReference>
<keyword evidence="2" id="KW-1185">Reference proteome</keyword>
<evidence type="ECO:0000313" key="1">
    <source>
        <dbReference type="EMBL" id="RPA89564.1"/>
    </source>
</evidence>
<sequence>MLLANNRTFLHSFLPFSCILPTHSLVGSYRILLSRPNKNYLPICNRLRQSPHFPPLFYHLKSPLTANLPYHINQVIPPSGR</sequence>
<name>A0A3N4J6Q8_9PEZI</name>
<reference evidence="1 2" key="1">
    <citation type="journal article" date="2018" name="Nat. Ecol. Evol.">
        <title>Pezizomycetes genomes reveal the molecular basis of ectomycorrhizal truffle lifestyle.</title>
        <authorList>
            <person name="Murat C."/>
            <person name="Payen T."/>
            <person name="Noel B."/>
            <person name="Kuo A."/>
            <person name="Morin E."/>
            <person name="Chen J."/>
            <person name="Kohler A."/>
            <person name="Krizsan K."/>
            <person name="Balestrini R."/>
            <person name="Da Silva C."/>
            <person name="Montanini B."/>
            <person name="Hainaut M."/>
            <person name="Levati E."/>
            <person name="Barry K.W."/>
            <person name="Belfiori B."/>
            <person name="Cichocki N."/>
            <person name="Clum A."/>
            <person name="Dockter R.B."/>
            <person name="Fauchery L."/>
            <person name="Guy J."/>
            <person name="Iotti M."/>
            <person name="Le Tacon F."/>
            <person name="Lindquist E.A."/>
            <person name="Lipzen A."/>
            <person name="Malagnac F."/>
            <person name="Mello A."/>
            <person name="Molinier V."/>
            <person name="Miyauchi S."/>
            <person name="Poulain J."/>
            <person name="Riccioni C."/>
            <person name="Rubini A."/>
            <person name="Sitrit Y."/>
            <person name="Splivallo R."/>
            <person name="Traeger S."/>
            <person name="Wang M."/>
            <person name="Zifcakova L."/>
            <person name="Wipf D."/>
            <person name="Zambonelli A."/>
            <person name="Paolocci F."/>
            <person name="Nowrousian M."/>
            <person name="Ottonello S."/>
            <person name="Baldrian P."/>
            <person name="Spatafora J.W."/>
            <person name="Henrissat B."/>
            <person name="Nagy L.G."/>
            <person name="Aury J.M."/>
            <person name="Wincker P."/>
            <person name="Grigoriev I.V."/>
            <person name="Bonfante P."/>
            <person name="Martin F.M."/>
        </authorList>
    </citation>
    <scope>NUCLEOTIDE SEQUENCE [LARGE SCALE GENOMIC DNA]</scope>
    <source>
        <strain evidence="1 2">120613-1</strain>
    </source>
</reference>
<dbReference type="AlphaFoldDB" id="A0A3N4J6Q8"/>
<organism evidence="1 2">
    <name type="scientific">Choiromyces venosus 120613-1</name>
    <dbReference type="NCBI Taxonomy" id="1336337"/>
    <lineage>
        <taxon>Eukaryota</taxon>
        <taxon>Fungi</taxon>
        <taxon>Dikarya</taxon>
        <taxon>Ascomycota</taxon>
        <taxon>Pezizomycotina</taxon>
        <taxon>Pezizomycetes</taxon>
        <taxon>Pezizales</taxon>
        <taxon>Tuberaceae</taxon>
        <taxon>Choiromyces</taxon>
    </lineage>
</organism>